<protein>
    <recommendedName>
        <fullName evidence="4">DUF948 domain-containing protein</fullName>
    </recommendedName>
</protein>
<keyword evidence="3" id="KW-1185">Reference proteome</keyword>
<keyword evidence="1" id="KW-1133">Transmembrane helix</keyword>
<evidence type="ECO:0008006" key="4">
    <source>
        <dbReference type="Google" id="ProtNLM"/>
    </source>
</evidence>
<feature type="transmembrane region" description="Helical" evidence="1">
    <location>
        <begin position="86"/>
        <end position="104"/>
    </location>
</feature>
<feature type="transmembrane region" description="Helical" evidence="1">
    <location>
        <begin position="9"/>
        <end position="29"/>
    </location>
</feature>
<comment type="caution">
    <text evidence="2">The sequence shown here is derived from an EMBL/GenBank/DDBJ whole genome shotgun (WGS) entry which is preliminary data.</text>
</comment>
<keyword evidence="1" id="KW-0472">Membrane</keyword>
<accession>A0A0J8DGL7</accession>
<proteinExistence type="predicted"/>
<evidence type="ECO:0000313" key="2">
    <source>
        <dbReference type="EMBL" id="KMT23328.1"/>
    </source>
</evidence>
<sequence>MYISFRDMLLFFFLICFIVITVFLSMALYRLIQTLKSVHIAIEENREHINDSVKSISGICGKVEGVSSKISSKIDDDEISSFIPSFIPYITGAISFIVSIFNVIKSNKESK</sequence>
<gene>
    <name evidence="2" type="ORF">CLCY_8c00640</name>
</gene>
<name>A0A0J8DGL7_CLOCY</name>
<evidence type="ECO:0000313" key="3">
    <source>
        <dbReference type="Proteomes" id="UP000036756"/>
    </source>
</evidence>
<reference evidence="2 3" key="1">
    <citation type="submission" date="2015-06" db="EMBL/GenBank/DDBJ databases">
        <title>Draft genome sequence of the purine-degrading Clostridium cylindrosporum HC-1 (DSM 605).</title>
        <authorList>
            <person name="Poehlein A."/>
            <person name="Schiel-Bengelsdorf B."/>
            <person name="Bengelsdorf F."/>
            <person name="Daniel R."/>
            <person name="Duerre P."/>
        </authorList>
    </citation>
    <scope>NUCLEOTIDE SEQUENCE [LARGE SCALE GENOMIC DNA]</scope>
    <source>
        <strain evidence="2 3">DSM 605</strain>
    </source>
</reference>
<evidence type="ECO:0000256" key="1">
    <source>
        <dbReference type="SAM" id="Phobius"/>
    </source>
</evidence>
<dbReference type="AlphaFoldDB" id="A0A0J8DGL7"/>
<dbReference type="EMBL" id="LFVU01000001">
    <property type="protein sequence ID" value="KMT23328.1"/>
    <property type="molecule type" value="Genomic_DNA"/>
</dbReference>
<dbReference type="RefSeq" id="WP_048569144.1">
    <property type="nucleotide sequence ID" value="NZ_LFVU01000001.1"/>
</dbReference>
<dbReference type="Proteomes" id="UP000036756">
    <property type="component" value="Unassembled WGS sequence"/>
</dbReference>
<keyword evidence="1" id="KW-0812">Transmembrane</keyword>
<dbReference type="PATRIC" id="fig|1121307.3.peg.2519"/>
<organism evidence="2 3">
    <name type="scientific">Clostridium cylindrosporum DSM 605</name>
    <dbReference type="NCBI Taxonomy" id="1121307"/>
    <lineage>
        <taxon>Bacteria</taxon>
        <taxon>Bacillati</taxon>
        <taxon>Bacillota</taxon>
        <taxon>Clostridia</taxon>
        <taxon>Eubacteriales</taxon>
        <taxon>Clostridiaceae</taxon>
        <taxon>Clostridium</taxon>
    </lineage>
</organism>